<proteinExistence type="predicted"/>
<dbReference type="AlphaFoldDB" id="A0A7J9GEN7"/>
<accession>A0A7J9GEN7</accession>
<reference evidence="1 2" key="1">
    <citation type="journal article" date="2019" name="Genome Biol. Evol.">
        <title>Insights into the evolution of the New World diploid cottons (Gossypium, subgenus Houzingenia) based on genome sequencing.</title>
        <authorList>
            <person name="Grover C.E."/>
            <person name="Arick M.A. 2nd"/>
            <person name="Thrash A."/>
            <person name="Conover J.L."/>
            <person name="Sanders W.S."/>
            <person name="Peterson D.G."/>
            <person name="Frelichowski J.E."/>
            <person name="Scheffler J.A."/>
            <person name="Scheffler B.E."/>
            <person name="Wendel J.F."/>
        </authorList>
    </citation>
    <scope>NUCLEOTIDE SEQUENCE [LARGE SCALE GENOMIC DNA]</scope>
    <source>
        <strain evidence="1">0</strain>
        <tissue evidence="1">Leaf</tissue>
    </source>
</reference>
<evidence type="ECO:0000313" key="2">
    <source>
        <dbReference type="Proteomes" id="UP000593560"/>
    </source>
</evidence>
<gene>
    <name evidence="1" type="ORF">Gohar_006829</name>
</gene>
<evidence type="ECO:0000313" key="1">
    <source>
        <dbReference type="EMBL" id="MBA0796026.1"/>
    </source>
</evidence>
<sequence length="36" mass="4016">MTGRKVLLTVDNCPSYPKVIEGLRNVELFLLPPNST</sequence>
<evidence type="ECO:0008006" key="3">
    <source>
        <dbReference type="Google" id="ProtNLM"/>
    </source>
</evidence>
<comment type="caution">
    <text evidence="1">The sequence shown here is derived from an EMBL/GenBank/DDBJ whole genome shotgun (WGS) entry which is preliminary data.</text>
</comment>
<keyword evidence="2" id="KW-1185">Reference proteome</keyword>
<organism evidence="1 2">
    <name type="scientific">Gossypium harknessii</name>
    <dbReference type="NCBI Taxonomy" id="34285"/>
    <lineage>
        <taxon>Eukaryota</taxon>
        <taxon>Viridiplantae</taxon>
        <taxon>Streptophyta</taxon>
        <taxon>Embryophyta</taxon>
        <taxon>Tracheophyta</taxon>
        <taxon>Spermatophyta</taxon>
        <taxon>Magnoliopsida</taxon>
        <taxon>eudicotyledons</taxon>
        <taxon>Gunneridae</taxon>
        <taxon>Pentapetalae</taxon>
        <taxon>rosids</taxon>
        <taxon>malvids</taxon>
        <taxon>Malvales</taxon>
        <taxon>Malvaceae</taxon>
        <taxon>Malvoideae</taxon>
        <taxon>Gossypium</taxon>
    </lineage>
</organism>
<name>A0A7J9GEN7_9ROSI</name>
<dbReference type="Proteomes" id="UP000593560">
    <property type="component" value="Unassembled WGS sequence"/>
</dbReference>
<dbReference type="EMBL" id="JABFAD010000004">
    <property type="protein sequence ID" value="MBA0796026.1"/>
    <property type="molecule type" value="Genomic_DNA"/>
</dbReference>
<dbReference type="OrthoDB" id="999201at2759"/>
<protein>
    <recommendedName>
        <fullName evidence="3">DDE-1 domain-containing protein</fullName>
    </recommendedName>
</protein>